<gene>
    <name evidence="5" type="ORF">Cgig2_024600</name>
</gene>
<dbReference type="InterPro" id="IPR052416">
    <property type="entry name" value="GTF3C_component"/>
</dbReference>
<name>A0A9Q1KIR3_9CARY</name>
<evidence type="ECO:0000313" key="6">
    <source>
        <dbReference type="Proteomes" id="UP001153076"/>
    </source>
</evidence>
<evidence type="ECO:0000313" key="5">
    <source>
        <dbReference type="EMBL" id="KAJ8444274.1"/>
    </source>
</evidence>
<dbReference type="OrthoDB" id="4703at2759"/>
<evidence type="ECO:0000256" key="1">
    <source>
        <dbReference type="ARBA" id="ARBA00004123"/>
    </source>
</evidence>
<sequence>MRKNALDKTPAVVHTEGQFTQALILHPWEHTSNVPPVDKNMLTTLALPKEQRRKRKALSSRTNGVTEIADAPDSEEPLFQALAVEFPQDMPKIFSSEDHILYSPAPQEKLGKRRRVPTKKALNADLECTISELRRRSRGKSKVRNEPCQRQVKSTLTQNEGEGPSLVGQEKKFLRKEGIELEDNLAGDGLSHLASGGGYVPKNVVLPRVVLCLGHDGNVTWDVKWRPHNACGSSDKHIIGYLAVVLGNGSVEWEIPLPQIIKRIYASQHGEGIDPRFAKLKAIFKCSKLKCGDT</sequence>
<dbReference type="PANTHER" id="PTHR15052:SF2">
    <property type="entry name" value="GENERAL TRANSCRIPTION FACTOR 3C POLYPEPTIDE 2"/>
    <property type="match status" value="1"/>
</dbReference>
<proteinExistence type="predicted"/>
<dbReference type="EMBL" id="JAKOGI010000102">
    <property type="protein sequence ID" value="KAJ8444274.1"/>
    <property type="molecule type" value="Genomic_DNA"/>
</dbReference>
<dbReference type="AlphaFoldDB" id="A0A9Q1KIR3"/>
<reference evidence="5" key="1">
    <citation type="submission" date="2022-04" db="EMBL/GenBank/DDBJ databases">
        <title>Carnegiea gigantea Genome sequencing and assembly v2.</title>
        <authorList>
            <person name="Copetti D."/>
            <person name="Sanderson M.J."/>
            <person name="Burquez A."/>
            <person name="Wojciechowski M.F."/>
        </authorList>
    </citation>
    <scope>NUCLEOTIDE SEQUENCE</scope>
    <source>
        <strain evidence="5">SGP5-SGP5p</strain>
        <tissue evidence="5">Aerial part</tissue>
    </source>
</reference>
<comment type="caution">
    <text evidence="5">The sequence shown here is derived from an EMBL/GenBank/DDBJ whole genome shotgun (WGS) entry which is preliminary data.</text>
</comment>
<feature type="region of interest" description="Disordered" evidence="4">
    <location>
        <begin position="135"/>
        <end position="166"/>
    </location>
</feature>
<comment type="subcellular location">
    <subcellularLocation>
        <location evidence="1">Nucleus</location>
    </subcellularLocation>
</comment>
<keyword evidence="6" id="KW-1185">Reference proteome</keyword>
<keyword evidence="3" id="KW-0539">Nucleus</keyword>
<organism evidence="5 6">
    <name type="scientific">Carnegiea gigantea</name>
    <dbReference type="NCBI Taxonomy" id="171969"/>
    <lineage>
        <taxon>Eukaryota</taxon>
        <taxon>Viridiplantae</taxon>
        <taxon>Streptophyta</taxon>
        <taxon>Embryophyta</taxon>
        <taxon>Tracheophyta</taxon>
        <taxon>Spermatophyta</taxon>
        <taxon>Magnoliopsida</taxon>
        <taxon>eudicotyledons</taxon>
        <taxon>Gunneridae</taxon>
        <taxon>Pentapetalae</taxon>
        <taxon>Caryophyllales</taxon>
        <taxon>Cactineae</taxon>
        <taxon>Cactaceae</taxon>
        <taxon>Cactoideae</taxon>
        <taxon>Echinocereeae</taxon>
        <taxon>Carnegiea</taxon>
    </lineage>
</organism>
<dbReference type="GO" id="GO:0006383">
    <property type="term" value="P:transcription by RNA polymerase III"/>
    <property type="evidence" value="ECO:0007669"/>
    <property type="project" value="TreeGrafter"/>
</dbReference>
<evidence type="ECO:0000256" key="3">
    <source>
        <dbReference type="ARBA" id="ARBA00023242"/>
    </source>
</evidence>
<dbReference type="PANTHER" id="PTHR15052">
    <property type="entry name" value="RNA POLYMERASE III TRANSCRIPTION INITIATION FACTOR COMPLEX SUBUNIT"/>
    <property type="match status" value="1"/>
</dbReference>
<keyword evidence="2" id="KW-0804">Transcription</keyword>
<feature type="compositionally biased region" description="Polar residues" evidence="4">
    <location>
        <begin position="151"/>
        <end position="160"/>
    </location>
</feature>
<evidence type="ECO:0000256" key="4">
    <source>
        <dbReference type="SAM" id="MobiDB-lite"/>
    </source>
</evidence>
<dbReference type="GO" id="GO:0000127">
    <property type="term" value="C:transcription factor TFIIIC complex"/>
    <property type="evidence" value="ECO:0007669"/>
    <property type="project" value="TreeGrafter"/>
</dbReference>
<protein>
    <submittedName>
        <fullName evidence="5">Uncharacterized protein</fullName>
    </submittedName>
</protein>
<evidence type="ECO:0000256" key="2">
    <source>
        <dbReference type="ARBA" id="ARBA00023163"/>
    </source>
</evidence>
<dbReference type="Proteomes" id="UP001153076">
    <property type="component" value="Unassembled WGS sequence"/>
</dbReference>
<dbReference type="GO" id="GO:0005634">
    <property type="term" value="C:nucleus"/>
    <property type="evidence" value="ECO:0007669"/>
    <property type="project" value="UniProtKB-SubCell"/>
</dbReference>
<accession>A0A9Q1KIR3</accession>